<dbReference type="EMBL" id="AP026561">
    <property type="protein sequence ID" value="BDP43327.1"/>
    <property type="molecule type" value="Genomic_DNA"/>
</dbReference>
<proteinExistence type="predicted"/>
<organism evidence="1 2">
    <name type="scientific">Deinococcus aetherius</name>
    <dbReference type="NCBI Taxonomy" id="200252"/>
    <lineage>
        <taxon>Bacteria</taxon>
        <taxon>Thermotogati</taxon>
        <taxon>Deinococcota</taxon>
        <taxon>Deinococci</taxon>
        <taxon>Deinococcales</taxon>
        <taxon>Deinococcaceae</taxon>
        <taxon>Deinococcus</taxon>
    </lineage>
</organism>
<reference evidence="1" key="1">
    <citation type="submission" date="2022-07" db="EMBL/GenBank/DDBJ databases">
        <title>Complete Genome Sequence of the Radioresistant Bacterium Deinococcus aetherius ST0316, Isolated from the Air Dust collected in Lower Stratosphere above Japan.</title>
        <authorList>
            <person name="Satoh K."/>
            <person name="Hagiwara K."/>
            <person name="Katsumata K."/>
            <person name="Kubo A."/>
            <person name="Yokobori S."/>
            <person name="Yamagishi A."/>
            <person name="Oono Y."/>
            <person name="Narumi I."/>
        </authorList>
    </citation>
    <scope>NUCLEOTIDE SEQUENCE</scope>
    <source>
        <strain evidence="1">ST0316</strain>
        <plasmid evidence="1">pDAETH-1</plasmid>
    </source>
</reference>
<accession>A0ABN6RNX4</accession>
<gene>
    <name evidence="1" type="ORF">DAETH_32960</name>
</gene>
<keyword evidence="1" id="KW-0614">Plasmid</keyword>
<evidence type="ECO:0000313" key="2">
    <source>
        <dbReference type="Proteomes" id="UP001064971"/>
    </source>
</evidence>
<dbReference type="Pfam" id="PF11213">
    <property type="entry name" value="DUF3006"/>
    <property type="match status" value="1"/>
</dbReference>
<dbReference type="RefSeq" id="WP_264777820.1">
    <property type="nucleotide sequence ID" value="NZ_AP026561.1"/>
</dbReference>
<dbReference type="Proteomes" id="UP001064971">
    <property type="component" value="Plasmid pDAETH-1"/>
</dbReference>
<geneLocation type="plasmid" evidence="1 2">
    <name>pDAETH-1</name>
</geneLocation>
<sequence>MTSEPPEPMLTGRLTVDALEGHLARVEREDGSLQDWPLTSLPRGVREGDVLRWHVEGRHLTFEIDLEGTRERRQAAQAQLDALNGAVPAGEINL</sequence>
<keyword evidence="2" id="KW-1185">Reference proteome</keyword>
<dbReference type="InterPro" id="IPR021377">
    <property type="entry name" value="DUF3006"/>
</dbReference>
<protein>
    <recommendedName>
        <fullName evidence="3">DUF3006 domain-containing protein</fullName>
    </recommendedName>
</protein>
<evidence type="ECO:0000313" key="1">
    <source>
        <dbReference type="EMBL" id="BDP43327.1"/>
    </source>
</evidence>
<name>A0ABN6RNX4_9DEIO</name>
<evidence type="ECO:0008006" key="3">
    <source>
        <dbReference type="Google" id="ProtNLM"/>
    </source>
</evidence>